<name>A0A4C1WRA6_EUMVA</name>
<evidence type="ECO:0000313" key="2">
    <source>
        <dbReference type="EMBL" id="GBP54026.1"/>
    </source>
</evidence>
<accession>A0A4C1WRA6</accession>
<comment type="caution">
    <text evidence="2">The sequence shown here is derived from an EMBL/GenBank/DDBJ whole genome shotgun (WGS) entry which is preliminary data.</text>
</comment>
<feature type="region of interest" description="Disordered" evidence="1">
    <location>
        <begin position="189"/>
        <end position="208"/>
    </location>
</feature>
<reference evidence="2 3" key="1">
    <citation type="journal article" date="2019" name="Commun. Biol.">
        <title>The bagworm genome reveals a unique fibroin gene that provides high tensile strength.</title>
        <authorList>
            <person name="Kono N."/>
            <person name="Nakamura H."/>
            <person name="Ohtoshi R."/>
            <person name="Tomita M."/>
            <person name="Numata K."/>
            <person name="Arakawa K."/>
        </authorList>
    </citation>
    <scope>NUCLEOTIDE SEQUENCE [LARGE SCALE GENOMIC DNA]</scope>
</reference>
<dbReference type="Proteomes" id="UP000299102">
    <property type="component" value="Unassembled WGS sequence"/>
</dbReference>
<feature type="compositionally biased region" description="Polar residues" evidence="1">
    <location>
        <begin position="195"/>
        <end position="208"/>
    </location>
</feature>
<evidence type="ECO:0000313" key="3">
    <source>
        <dbReference type="Proteomes" id="UP000299102"/>
    </source>
</evidence>
<proteinExistence type="predicted"/>
<dbReference type="EMBL" id="BGZK01000638">
    <property type="protein sequence ID" value="GBP54026.1"/>
    <property type="molecule type" value="Genomic_DNA"/>
</dbReference>
<organism evidence="2 3">
    <name type="scientific">Eumeta variegata</name>
    <name type="common">Bagworm moth</name>
    <name type="synonym">Eumeta japonica</name>
    <dbReference type="NCBI Taxonomy" id="151549"/>
    <lineage>
        <taxon>Eukaryota</taxon>
        <taxon>Metazoa</taxon>
        <taxon>Ecdysozoa</taxon>
        <taxon>Arthropoda</taxon>
        <taxon>Hexapoda</taxon>
        <taxon>Insecta</taxon>
        <taxon>Pterygota</taxon>
        <taxon>Neoptera</taxon>
        <taxon>Endopterygota</taxon>
        <taxon>Lepidoptera</taxon>
        <taxon>Glossata</taxon>
        <taxon>Ditrysia</taxon>
        <taxon>Tineoidea</taxon>
        <taxon>Psychidae</taxon>
        <taxon>Oiketicinae</taxon>
        <taxon>Eumeta</taxon>
    </lineage>
</organism>
<feature type="compositionally biased region" description="Basic and acidic residues" evidence="1">
    <location>
        <begin position="66"/>
        <end position="75"/>
    </location>
</feature>
<keyword evidence="3" id="KW-1185">Reference proteome</keyword>
<feature type="region of interest" description="Disordered" evidence="1">
    <location>
        <begin position="30"/>
        <end position="107"/>
    </location>
</feature>
<dbReference type="AlphaFoldDB" id="A0A4C1WRA6"/>
<protein>
    <submittedName>
        <fullName evidence="2">Uncharacterized protein</fullName>
    </submittedName>
</protein>
<sequence>MRRSSVSCVKTHVVESGGCRNAGFVSGLPRRRKAARCAGAARPRPPRSPPCYRGHYAEGFSLPPAKTKESRDAPTRRARRAGRAPPTAPEADFHNPAQPGQGPPANKRSFDILAAVKIRRPTTRARADDARLSAASYRTLDHSTSDWWQRRAVQFEFGARRTRSFTLSLSQNTCFRTSVVARARRRRAACARGSPYSQSPKAGNNVSL</sequence>
<evidence type="ECO:0000256" key="1">
    <source>
        <dbReference type="SAM" id="MobiDB-lite"/>
    </source>
</evidence>
<gene>
    <name evidence="2" type="ORF">EVAR_85328_1</name>
</gene>